<evidence type="ECO:0000313" key="4">
    <source>
        <dbReference type="Proteomes" id="UP000515163"/>
    </source>
</evidence>
<dbReference type="InterPro" id="IPR015915">
    <property type="entry name" value="Kelch-typ_b-propeller"/>
</dbReference>
<keyword evidence="4" id="KW-1185">Reference proteome</keyword>
<dbReference type="Gene3D" id="3.30.710.10">
    <property type="entry name" value="Potassium Channel Kv1.1, Chain A"/>
    <property type="match status" value="1"/>
</dbReference>
<dbReference type="SMART" id="SM00612">
    <property type="entry name" value="Kelch"/>
    <property type="match status" value="3"/>
</dbReference>
<dbReference type="SUPFAM" id="SSF54695">
    <property type="entry name" value="POZ domain"/>
    <property type="match status" value="1"/>
</dbReference>
<dbReference type="SMART" id="SM00225">
    <property type="entry name" value="BTB"/>
    <property type="match status" value="1"/>
</dbReference>
<dbReference type="InterPro" id="IPR017096">
    <property type="entry name" value="BTB-kelch_protein"/>
</dbReference>
<evidence type="ECO:0000256" key="2">
    <source>
        <dbReference type="ARBA" id="ARBA00022737"/>
    </source>
</evidence>
<dbReference type="Pfam" id="PF00651">
    <property type="entry name" value="BTB"/>
    <property type="match status" value="1"/>
</dbReference>
<dbReference type="PANTHER" id="PTHR45632">
    <property type="entry name" value="LD33804P"/>
    <property type="match status" value="1"/>
</dbReference>
<dbReference type="PANTHER" id="PTHR45632:SF3">
    <property type="entry name" value="KELCH-LIKE PROTEIN 32"/>
    <property type="match status" value="1"/>
</dbReference>
<name>A0A6P8IFA2_ACTTE</name>
<evidence type="ECO:0000256" key="1">
    <source>
        <dbReference type="ARBA" id="ARBA00022441"/>
    </source>
</evidence>
<dbReference type="Gene3D" id="1.25.40.420">
    <property type="match status" value="1"/>
</dbReference>
<keyword evidence="1" id="KW-0880">Kelch repeat</keyword>
<dbReference type="InterPro" id="IPR000210">
    <property type="entry name" value="BTB/POZ_dom"/>
</dbReference>
<keyword evidence="2" id="KW-0677">Repeat</keyword>
<dbReference type="SUPFAM" id="SSF117281">
    <property type="entry name" value="Kelch motif"/>
    <property type="match status" value="1"/>
</dbReference>
<dbReference type="GeneID" id="116300636"/>
<dbReference type="OrthoDB" id="10261408at2759"/>
<proteinExistence type="predicted"/>
<dbReference type="InterPro" id="IPR006652">
    <property type="entry name" value="Kelch_1"/>
</dbReference>
<dbReference type="Proteomes" id="UP000515163">
    <property type="component" value="Unplaced"/>
</dbReference>
<protein>
    <submittedName>
        <fullName evidence="5">Kelch-like protein 20</fullName>
    </submittedName>
</protein>
<dbReference type="PIRSF" id="PIRSF037037">
    <property type="entry name" value="Kelch-like_protein_gigaxonin"/>
    <property type="match status" value="1"/>
</dbReference>
<dbReference type="PROSITE" id="PS50097">
    <property type="entry name" value="BTB"/>
    <property type="match status" value="1"/>
</dbReference>
<dbReference type="Pfam" id="PF24681">
    <property type="entry name" value="Kelch_KLHDC2_KLHL20_DRC7"/>
    <property type="match status" value="1"/>
</dbReference>
<gene>
    <name evidence="5" type="primary">LOC116300636</name>
</gene>
<dbReference type="Gene3D" id="2.120.10.80">
    <property type="entry name" value="Kelch-type beta propeller"/>
    <property type="match status" value="1"/>
</dbReference>
<dbReference type="SMART" id="SM00875">
    <property type="entry name" value="BACK"/>
    <property type="match status" value="1"/>
</dbReference>
<reference evidence="5" key="1">
    <citation type="submission" date="2025-08" db="UniProtKB">
        <authorList>
            <consortium name="RefSeq"/>
        </authorList>
    </citation>
    <scope>IDENTIFICATION</scope>
    <source>
        <tissue evidence="5">Tentacle</tissue>
    </source>
</reference>
<dbReference type="InParanoid" id="A0A6P8IFA2"/>
<organism evidence="4 5">
    <name type="scientific">Actinia tenebrosa</name>
    <name type="common">Australian red waratah sea anemone</name>
    <dbReference type="NCBI Taxonomy" id="6105"/>
    <lineage>
        <taxon>Eukaryota</taxon>
        <taxon>Metazoa</taxon>
        <taxon>Cnidaria</taxon>
        <taxon>Anthozoa</taxon>
        <taxon>Hexacorallia</taxon>
        <taxon>Actiniaria</taxon>
        <taxon>Actiniidae</taxon>
        <taxon>Actinia</taxon>
    </lineage>
</organism>
<dbReference type="RefSeq" id="XP_031565400.1">
    <property type="nucleotide sequence ID" value="XM_031709540.1"/>
</dbReference>
<dbReference type="Pfam" id="PF07707">
    <property type="entry name" value="BACK"/>
    <property type="match status" value="1"/>
</dbReference>
<dbReference type="FunCoup" id="A0A6P8IFA2">
    <property type="interactions" value="122"/>
</dbReference>
<accession>A0A6P8IFA2</accession>
<evidence type="ECO:0000259" key="3">
    <source>
        <dbReference type="PROSITE" id="PS50097"/>
    </source>
</evidence>
<dbReference type="KEGG" id="aten:116300636"/>
<sequence>MSASSKSSIQSFFEAKNHCREAFSVLHEMRGNMELCDVVLKVGNLTLTAHRAVLAATSPFFRREFSSSELDRSNNEFVMPDNIQPESMAAMIEFLYTGSLHINVKNTEELLETACLLKNEEALQAVIESVVASISISNCLRLQGVSRRHNLADMKEKIDRFVEWNFEEIARRKAFLSLEAEQLREILKSENLRVKGEEIVYEAVYKWYMHDRDNRRESAERVFQEVRFCQIPENLLVRQVIPDLVEKENLCSEFVEKAMDHHRDPTKPSRPRKPQESIYVLSRRDSIAERFDPVHGTCIPCYPMVPVDDGDGEHRCTVIVGDDIHAVYEKRVEKYDPVGLCWLGVGPGIDTHDAAVCAGKNCIYVVGGKSHREKVYKFSLKNSKWTELPSMSESRRLPGAVCIGIKLYVVGGFGEKGALFSVECYNTKLEKWTPLKPLNFARFQLGVVSLNNSIYVIGGRDNSDTLKSIEVLGIKTKGWKVLDGQLNEARNDFGLVVQGEEIICFGGRGVKSIESFNVTSEESKVVGNTGISTFSIDCLLFPAM</sequence>
<dbReference type="InterPro" id="IPR011333">
    <property type="entry name" value="SKP1/BTB/POZ_sf"/>
</dbReference>
<dbReference type="AlphaFoldDB" id="A0A6P8IFA2"/>
<evidence type="ECO:0000313" key="5">
    <source>
        <dbReference type="RefSeq" id="XP_031565400.1"/>
    </source>
</evidence>
<dbReference type="InterPro" id="IPR011705">
    <property type="entry name" value="BACK"/>
</dbReference>
<feature type="domain" description="BTB" evidence="3">
    <location>
        <begin position="36"/>
        <end position="104"/>
    </location>
</feature>